<evidence type="ECO:0000256" key="2">
    <source>
        <dbReference type="SAM" id="Coils"/>
    </source>
</evidence>
<organism evidence="3 4">
    <name type="scientific">Benzoatithermus flavus</name>
    <dbReference type="NCBI Taxonomy" id="3108223"/>
    <lineage>
        <taxon>Bacteria</taxon>
        <taxon>Pseudomonadati</taxon>
        <taxon>Pseudomonadota</taxon>
        <taxon>Alphaproteobacteria</taxon>
        <taxon>Geminicoccales</taxon>
        <taxon>Geminicoccaceae</taxon>
        <taxon>Benzoatithermus</taxon>
    </lineage>
</organism>
<dbReference type="Gene3D" id="6.10.250.2410">
    <property type="match status" value="1"/>
</dbReference>
<keyword evidence="2" id="KW-0175">Coiled coil</keyword>
<evidence type="ECO:0000313" key="4">
    <source>
        <dbReference type="Proteomes" id="UP001375743"/>
    </source>
</evidence>
<dbReference type="PANTHER" id="PTHR33969:SF2">
    <property type="entry name" value="SEGREGATION AND CONDENSATION PROTEIN A"/>
    <property type="match status" value="1"/>
</dbReference>
<name>A0ABU8XW11_9PROT</name>
<evidence type="ECO:0000256" key="1">
    <source>
        <dbReference type="ARBA" id="ARBA00044777"/>
    </source>
</evidence>
<protein>
    <recommendedName>
        <fullName evidence="1">Segregation and condensation protein A</fullName>
    </recommendedName>
</protein>
<comment type="caution">
    <text evidence="3">The sequence shown here is derived from an EMBL/GenBank/DDBJ whole genome shotgun (WGS) entry which is preliminary data.</text>
</comment>
<dbReference type="PANTHER" id="PTHR33969">
    <property type="entry name" value="SEGREGATION AND CONDENSATION PROTEIN A"/>
    <property type="match status" value="1"/>
</dbReference>
<dbReference type="EMBL" id="JBBLZC010000023">
    <property type="protein sequence ID" value="MEK0085239.1"/>
    <property type="molecule type" value="Genomic_DNA"/>
</dbReference>
<dbReference type="Proteomes" id="UP001375743">
    <property type="component" value="Unassembled WGS sequence"/>
</dbReference>
<keyword evidence="4" id="KW-1185">Reference proteome</keyword>
<feature type="coiled-coil region" evidence="2">
    <location>
        <begin position="82"/>
        <end position="116"/>
    </location>
</feature>
<evidence type="ECO:0000313" key="3">
    <source>
        <dbReference type="EMBL" id="MEK0085239.1"/>
    </source>
</evidence>
<reference evidence="3 4" key="1">
    <citation type="submission" date="2024-01" db="EMBL/GenBank/DDBJ databases">
        <title>Multi-omics insights into the function and evolution of sodium benzoate biodegradation pathways in Benzoatithermus flavus gen. nov., sp. nov. from hot spring.</title>
        <authorList>
            <person name="Hu C.-J."/>
            <person name="Li W.-J."/>
        </authorList>
    </citation>
    <scope>NUCLEOTIDE SEQUENCE [LARGE SCALE GENOMIC DNA]</scope>
    <source>
        <strain evidence="3 4">SYSU G07066</strain>
    </source>
</reference>
<dbReference type="InterPro" id="IPR003768">
    <property type="entry name" value="ScpA"/>
</dbReference>
<sequence length="247" mass="27572">MSDPAADPSTFVVDLDGFEGPLDLLLELARAQKVDLARISILALAEQFLAYLRRVQARQLQIAAEYLVMAAWLAYLKSQLLLPPAEREMEDAEAAAEDLTDRLRRLEALRLAAEMLQARPQLGVARFARGLPEPVEVTVTPLWRAGLGELFVAYGQVMRRGKPLRMTMPARRLVSVEAALQRLSQLLTGHDWRELRTFLPEDLGEPLLRRSAIASGLIASLELAKQGQIELQQTAPFGPIMIRRRSS</sequence>
<dbReference type="RefSeq" id="WP_418161088.1">
    <property type="nucleotide sequence ID" value="NZ_JBBLZC010000023.1"/>
</dbReference>
<dbReference type="Pfam" id="PF02616">
    <property type="entry name" value="SMC_ScpA"/>
    <property type="match status" value="1"/>
</dbReference>
<gene>
    <name evidence="3" type="ORF">U1T56_18970</name>
</gene>
<accession>A0ABU8XW11</accession>
<proteinExistence type="predicted"/>